<keyword evidence="5" id="KW-1185">Reference proteome</keyword>
<evidence type="ECO:0000313" key="5">
    <source>
        <dbReference type="Proteomes" id="UP001273209"/>
    </source>
</evidence>
<sequence>MQRIAVIMLQSLAVIALGLLPSIHAISLTLPNQLINNPVKAESEIRAGDFDGSKLWPGANETSYDWWYFDAVSATTNESVTVVFYNTGPNGFPFAYVGGGPFSVGISGSFSNGSLFSLTSPVTGDVVIKSDESGISGEWSGSGFSFYGTSLDGPSPTYVLKVDAPAIGCYGTVTLRSRAPPHLSCGLDHSGAREELFPNVFWANAQPDADAVVDLNIQGTCVQFTDGIGYHDKNWGDAPFVSVTSSWYWGHARLGPYSVVWFDAIDTAGKEYFSGYVSQNGELIQGSCTKNAVVVRPWGKNSEYPPKAKTGIMEGLDIKFDLGKGMEMVVNVTTGLVLIDTDNYVRTEGTAKAIITGSGRNRAYEGRTLFEEFKFN</sequence>
<evidence type="ECO:0000259" key="3">
    <source>
        <dbReference type="Pfam" id="PF25581"/>
    </source>
</evidence>
<dbReference type="InterPro" id="IPR057722">
    <property type="entry name" value="AsqO/PenF-like_C"/>
</dbReference>
<proteinExistence type="predicted"/>
<accession>A0AAE1M2I6</accession>
<feature type="domain" description="Diels-Alderase N-terminal" evidence="2">
    <location>
        <begin position="27"/>
        <end position="235"/>
    </location>
</feature>
<dbReference type="Pfam" id="PF25581">
    <property type="entry name" value="AsqO_C"/>
    <property type="match status" value="1"/>
</dbReference>
<organism evidence="4 5">
    <name type="scientific">Trichoderma aggressivum f. europaeum</name>
    <dbReference type="NCBI Taxonomy" id="173218"/>
    <lineage>
        <taxon>Eukaryota</taxon>
        <taxon>Fungi</taxon>
        <taxon>Dikarya</taxon>
        <taxon>Ascomycota</taxon>
        <taxon>Pezizomycotina</taxon>
        <taxon>Sordariomycetes</taxon>
        <taxon>Hypocreomycetidae</taxon>
        <taxon>Hypocreales</taxon>
        <taxon>Hypocreaceae</taxon>
        <taxon>Trichoderma</taxon>
    </lineage>
</organism>
<gene>
    <name evidence="4" type="ORF">Triagg1_1583</name>
</gene>
<feature type="signal peptide" evidence="1">
    <location>
        <begin position="1"/>
        <end position="25"/>
    </location>
</feature>
<dbReference type="RefSeq" id="XP_062759122.1">
    <property type="nucleotide sequence ID" value="XM_062895669.1"/>
</dbReference>
<evidence type="ECO:0000259" key="2">
    <source>
        <dbReference type="Pfam" id="PF24137"/>
    </source>
</evidence>
<comment type="caution">
    <text evidence="4">The sequence shown here is derived from an EMBL/GenBank/DDBJ whole genome shotgun (WGS) entry which is preliminary data.</text>
</comment>
<feature type="domain" description="AsqO/PenF-like C-terminal" evidence="3">
    <location>
        <begin position="244"/>
        <end position="374"/>
    </location>
</feature>
<dbReference type="GeneID" id="87915574"/>
<dbReference type="Proteomes" id="UP001273209">
    <property type="component" value="Unassembled WGS sequence"/>
</dbReference>
<evidence type="ECO:0000313" key="4">
    <source>
        <dbReference type="EMBL" id="KAK4082693.1"/>
    </source>
</evidence>
<dbReference type="EMBL" id="JAWRVG010000004">
    <property type="protein sequence ID" value="KAK4082693.1"/>
    <property type="molecule type" value="Genomic_DNA"/>
</dbReference>
<protein>
    <recommendedName>
        <fullName evidence="6">Hydroxyneurosporene synthase</fullName>
    </recommendedName>
</protein>
<dbReference type="SUPFAM" id="SSF159245">
    <property type="entry name" value="AttH-like"/>
    <property type="match status" value="1"/>
</dbReference>
<dbReference type="InterPro" id="IPR056402">
    <property type="entry name" value="DA_N"/>
</dbReference>
<keyword evidence="1" id="KW-0732">Signal</keyword>
<dbReference type="AlphaFoldDB" id="A0AAE1M2I6"/>
<feature type="chain" id="PRO_5041910969" description="Hydroxyneurosporene synthase" evidence="1">
    <location>
        <begin position="26"/>
        <end position="376"/>
    </location>
</feature>
<name>A0AAE1M2I6_9HYPO</name>
<dbReference type="Pfam" id="PF24137">
    <property type="entry name" value="DA_N"/>
    <property type="match status" value="1"/>
</dbReference>
<reference evidence="4" key="1">
    <citation type="submission" date="2023-11" db="EMBL/GenBank/DDBJ databases">
        <title>The genome sequences of three competitors of mushroom-forming fungi.</title>
        <authorList>
            <person name="Beijen E."/>
            <person name="Ohm R.A."/>
        </authorList>
    </citation>
    <scope>NUCLEOTIDE SEQUENCE</scope>
    <source>
        <strain evidence="4">CBS 100526</strain>
    </source>
</reference>
<evidence type="ECO:0008006" key="6">
    <source>
        <dbReference type="Google" id="ProtNLM"/>
    </source>
</evidence>
<evidence type="ECO:0000256" key="1">
    <source>
        <dbReference type="SAM" id="SignalP"/>
    </source>
</evidence>